<dbReference type="AlphaFoldDB" id="A0A0H3I135"/>
<dbReference type="Proteomes" id="UP001194579">
    <property type="component" value="Unassembled WGS sequence"/>
</dbReference>
<dbReference type="SMART" id="SM00382">
    <property type="entry name" value="AAA"/>
    <property type="match status" value="1"/>
</dbReference>
<sequence length="369" mass="40695">MEKHPSTASNVLRQHAEIRFADELARLTKADENNPKPQGWLRSPRAVRQFILGDETLGISAKFFGDNALVDRAIVTLLGKQGLMLVGEPGTAKSMLSELFAAAISGDSGLTIQGTAGTTEDHIKYSWNYALLLAEGPTERALIGSPLYQGMMQGRIVRFEEITRCPPEIQDILVSLMSEKQLMIPEMGDQGRISAKPGFNLIGTANLRDRGVHEMSAALKRRFNFETVRPIQDPEFEIELIQTQLTRELGELAALVTVPPSVIELLVTTFQELRSGNTRDGGSIKTPDAVMSSAEAVNIAYASALEAHYLGDSTLNAGAIARQIIGVVLKDNPDDAKRMRYYVDNVARERAKSSDDWKAFYDASRLFWK</sequence>
<protein>
    <submittedName>
        <fullName evidence="3">AAA domain-containing protein</fullName>
    </submittedName>
    <submittedName>
        <fullName evidence="2">YehL protein</fullName>
    </submittedName>
</protein>
<reference evidence="3" key="4">
    <citation type="submission" date="2024-05" db="EMBL/GenBank/DDBJ databases">
        <title>Identification of Pectobacterium versatile causing blackleg of potato from New York State with a whole genome sequencing approach.</title>
        <authorList>
            <person name="Ma X."/>
            <person name="Swingle B."/>
        </authorList>
    </citation>
    <scope>NUCLEOTIDE SEQUENCE</scope>
    <source>
        <strain evidence="3">NY1588A</strain>
    </source>
</reference>
<dbReference type="InterPro" id="IPR050764">
    <property type="entry name" value="CbbQ/NirQ/NorQ/GpvN"/>
</dbReference>
<dbReference type="InterPro" id="IPR011704">
    <property type="entry name" value="ATPase_dyneun-rel_AAA"/>
</dbReference>
<proteinExistence type="predicted"/>
<reference evidence="5" key="3">
    <citation type="submission" date="2023-07" db="EMBL/GenBank/DDBJ databases">
        <title>Identification of Pectobacterium versatile causing blackleg of potato from New York State with a whole genome sequencing approach.</title>
        <authorList>
            <person name="Ma X."/>
            <person name="Swingle B."/>
        </authorList>
    </citation>
    <scope>NUCLEOTIDE SEQUENCE [LARGE SCALE GENOMIC DNA]</scope>
    <source>
        <strain evidence="5">NY1588A</strain>
    </source>
</reference>
<dbReference type="eggNOG" id="COG0714">
    <property type="taxonomic scope" value="Bacteria"/>
</dbReference>
<dbReference type="EMBL" id="WABS01000016">
    <property type="protein sequence ID" value="MBI0554751.1"/>
    <property type="molecule type" value="Genomic_DNA"/>
</dbReference>
<dbReference type="Gene3D" id="3.40.50.300">
    <property type="entry name" value="P-loop containing nucleotide triphosphate hydrolases"/>
    <property type="match status" value="1"/>
</dbReference>
<evidence type="ECO:0000313" key="4">
    <source>
        <dbReference type="Proteomes" id="UP000008044"/>
    </source>
</evidence>
<evidence type="ECO:0000313" key="5">
    <source>
        <dbReference type="Proteomes" id="UP001194579"/>
    </source>
</evidence>
<dbReference type="KEGG" id="pec:W5S_0133"/>
<dbReference type="PANTHER" id="PTHR42759:SF1">
    <property type="entry name" value="MAGNESIUM-CHELATASE SUBUNIT CHLD"/>
    <property type="match status" value="1"/>
</dbReference>
<dbReference type="InterPro" id="IPR003593">
    <property type="entry name" value="AAA+_ATPase"/>
</dbReference>
<dbReference type="PATRIC" id="fig|1166016.3.peg.139"/>
<dbReference type="Pfam" id="PF07728">
    <property type="entry name" value="AAA_5"/>
    <property type="match status" value="1"/>
</dbReference>
<dbReference type="GO" id="GO:0016887">
    <property type="term" value="F:ATP hydrolysis activity"/>
    <property type="evidence" value="ECO:0007669"/>
    <property type="project" value="InterPro"/>
</dbReference>
<dbReference type="GO" id="GO:0005524">
    <property type="term" value="F:ATP binding"/>
    <property type="evidence" value="ECO:0007669"/>
    <property type="project" value="InterPro"/>
</dbReference>
<dbReference type="HOGENOM" id="CLU_065561_0_0_6"/>
<evidence type="ECO:0000313" key="2">
    <source>
        <dbReference type="EMBL" id="AFI88272.1"/>
    </source>
</evidence>
<evidence type="ECO:0000259" key="1">
    <source>
        <dbReference type="SMART" id="SM00382"/>
    </source>
</evidence>
<gene>
    <name evidence="2" type="ordered locus">W5S_0133</name>
    <name evidence="3" type="ORF">F6Q06_09660</name>
</gene>
<reference evidence="2" key="2">
    <citation type="submission" date="2012-03" db="EMBL/GenBank/DDBJ databases">
        <authorList>
            <person name="Koskinen P."/>
            <person name="Laine P."/>
            <person name="Niemi O."/>
            <person name="Nykyri J."/>
            <person name="Harjunpaa H."/>
            <person name="Auvinen P."/>
            <person name="Paulin L."/>
            <person name="Pirhonen M."/>
            <person name="Palva T."/>
            <person name="Holm L."/>
        </authorList>
    </citation>
    <scope>NUCLEOTIDE SEQUENCE</scope>
    <source>
        <strain evidence="2">SCC3193</strain>
    </source>
</reference>
<dbReference type="Proteomes" id="UP000008044">
    <property type="component" value="Chromosome"/>
</dbReference>
<evidence type="ECO:0000313" key="3">
    <source>
        <dbReference type="EMBL" id="MBI0554751.1"/>
    </source>
</evidence>
<accession>A0A0H3I135</accession>
<name>A0A0H3I135_PECPM</name>
<dbReference type="SUPFAM" id="SSF52540">
    <property type="entry name" value="P-loop containing nucleoside triphosphate hydrolases"/>
    <property type="match status" value="1"/>
</dbReference>
<dbReference type="PANTHER" id="PTHR42759">
    <property type="entry name" value="MOXR FAMILY PROTEIN"/>
    <property type="match status" value="1"/>
</dbReference>
<feature type="domain" description="AAA+ ATPase" evidence="1">
    <location>
        <begin position="79"/>
        <end position="233"/>
    </location>
</feature>
<keyword evidence="5" id="KW-1185">Reference proteome</keyword>
<dbReference type="InterPro" id="IPR027417">
    <property type="entry name" value="P-loop_NTPase"/>
</dbReference>
<reference evidence="2 4" key="1">
    <citation type="journal article" date="2012" name="J. Bacteriol.">
        <title>Genome sequence of Pectobacterium sp. strain SCC3193.</title>
        <authorList>
            <person name="Koskinen J.P."/>
            <person name="Laine P."/>
            <person name="Niemi O."/>
            <person name="Nykyri J."/>
            <person name="Harjunpaa H."/>
            <person name="Auvinen P."/>
            <person name="Paulin L."/>
            <person name="Pirhonen M."/>
            <person name="Palva T."/>
            <person name="Holm L."/>
        </authorList>
    </citation>
    <scope>NUCLEOTIDE SEQUENCE [LARGE SCALE GENOMIC DNA]</scope>
    <source>
        <strain evidence="2 4">SCC3193</strain>
    </source>
</reference>
<organism evidence="2 4">
    <name type="scientific">Pectobacterium parmentieri</name>
    <dbReference type="NCBI Taxonomy" id="1905730"/>
    <lineage>
        <taxon>Bacteria</taxon>
        <taxon>Pseudomonadati</taxon>
        <taxon>Pseudomonadota</taxon>
        <taxon>Gammaproteobacteria</taxon>
        <taxon>Enterobacterales</taxon>
        <taxon>Pectobacteriaceae</taxon>
        <taxon>Pectobacterium</taxon>
    </lineage>
</organism>
<dbReference type="RefSeq" id="WP_014698438.1">
    <property type="nucleotide sequence ID" value="NC_017845.1"/>
</dbReference>
<dbReference type="EMBL" id="CP003415">
    <property type="protein sequence ID" value="AFI88272.1"/>
    <property type="molecule type" value="Genomic_DNA"/>
</dbReference>
<dbReference type="STRING" id="1905730.W5S_0133"/>